<dbReference type="eggNOG" id="KOG4177">
    <property type="taxonomic scope" value="Eukaryota"/>
</dbReference>
<keyword evidence="2 3" id="KW-0040">ANK repeat</keyword>
<protein>
    <submittedName>
        <fullName evidence="4">Uncharacterized protein</fullName>
    </submittedName>
</protein>
<name>D7FP01_ECTSI</name>
<dbReference type="Gene3D" id="1.25.40.20">
    <property type="entry name" value="Ankyrin repeat-containing domain"/>
    <property type="match status" value="2"/>
</dbReference>
<dbReference type="InParanoid" id="D7FP01"/>
<dbReference type="GO" id="GO:0085020">
    <property type="term" value="P:protein K6-linked ubiquitination"/>
    <property type="evidence" value="ECO:0007669"/>
    <property type="project" value="TreeGrafter"/>
</dbReference>
<dbReference type="EMBL" id="FN648312">
    <property type="protein sequence ID" value="CBJ30270.1"/>
    <property type="molecule type" value="Genomic_DNA"/>
</dbReference>
<evidence type="ECO:0000313" key="4">
    <source>
        <dbReference type="EMBL" id="CBJ30270.1"/>
    </source>
</evidence>
<dbReference type="PROSITE" id="PS50088">
    <property type="entry name" value="ANK_REPEAT"/>
    <property type="match status" value="2"/>
</dbReference>
<dbReference type="GO" id="GO:0004842">
    <property type="term" value="F:ubiquitin-protein transferase activity"/>
    <property type="evidence" value="ECO:0007669"/>
    <property type="project" value="TreeGrafter"/>
</dbReference>
<keyword evidence="5" id="KW-1185">Reference proteome</keyword>
<dbReference type="PROSITE" id="PS50297">
    <property type="entry name" value="ANK_REP_REGION"/>
    <property type="match status" value="2"/>
</dbReference>
<evidence type="ECO:0000256" key="2">
    <source>
        <dbReference type="ARBA" id="ARBA00023043"/>
    </source>
</evidence>
<keyword evidence="1" id="KW-0677">Repeat</keyword>
<accession>D7FP01</accession>
<sequence>MFNFLLQGKVGEMMAPVQSQEAQLLIAIQNRQQDKIRELLEVKGVGANTANDRGVRPMHMACQTGNNHLVQRLLELGADIITADKAGNTPLHYASKGGHTDMVKMLVGQGAAVEQRNSHRLTAYDVATDHVIRQFLLPLQLKVCSVVWFLGLVFSA</sequence>
<dbReference type="OMA" id="GEMMAPV"/>
<gene>
    <name evidence="4" type="ORF">Esi_0183_0067</name>
</gene>
<dbReference type="OrthoDB" id="20872at2759"/>
<evidence type="ECO:0000313" key="5">
    <source>
        <dbReference type="Proteomes" id="UP000002630"/>
    </source>
</evidence>
<dbReference type="PANTHER" id="PTHR24171:SF8">
    <property type="entry name" value="BRCA1-ASSOCIATED RING DOMAIN PROTEIN 1"/>
    <property type="match status" value="1"/>
</dbReference>
<dbReference type="EMBL" id="FN649729">
    <property type="protein sequence ID" value="CBJ30270.1"/>
    <property type="molecule type" value="Genomic_DNA"/>
</dbReference>
<dbReference type="Proteomes" id="UP000002630">
    <property type="component" value="Linkage Group LG04"/>
</dbReference>
<dbReference type="SUPFAM" id="SSF48403">
    <property type="entry name" value="Ankyrin repeat"/>
    <property type="match status" value="1"/>
</dbReference>
<dbReference type="Pfam" id="PF12796">
    <property type="entry name" value="Ank_2"/>
    <property type="match status" value="1"/>
</dbReference>
<evidence type="ECO:0000256" key="3">
    <source>
        <dbReference type="PROSITE-ProRule" id="PRU00023"/>
    </source>
</evidence>
<feature type="repeat" description="ANK" evidence="3">
    <location>
        <begin position="86"/>
        <end position="118"/>
    </location>
</feature>
<dbReference type="InterPro" id="IPR002110">
    <property type="entry name" value="Ankyrin_rpt"/>
</dbReference>
<dbReference type="SMART" id="SM00248">
    <property type="entry name" value="ANK"/>
    <property type="match status" value="2"/>
</dbReference>
<feature type="repeat" description="ANK" evidence="3">
    <location>
        <begin position="53"/>
        <end position="85"/>
    </location>
</feature>
<reference evidence="4 5" key="1">
    <citation type="journal article" date="2010" name="Nature">
        <title>The Ectocarpus genome and the independent evolution of multicellularity in brown algae.</title>
        <authorList>
            <person name="Cock J.M."/>
            <person name="Sterck L."/>
            <person name="Rouze P."/>
            <person name="Scornet D."/>
            <person name="Allen A.E."/>
            <person name="Amoutzias G."/>
            <person name="Anthouard V."/>
            <person name="Artiguenave F."/>
            <person name="Aury J.M."/>
            <person name="Badger J.H."/>
            <person name="Beszteri B."/>
            <person name="Billiau K."/>
            <person name="Bonnet E."/>
            <person name="Bothwell J.H."/>
            <person name="Bowler C."/>
            <person name="Boyen C."/>
            <person name="Brownlee C."/>
            <person name="Carrano C.J."/>
            <person name="Charrier B."/>
            <person name="Cho G.Y."/>
            <person name="Coelho S.M."/>
            <person name="Collen J."/>
            <person name="Corre E."/>
            <person name="Da Silva C."/>
            <person name="Delage L."/>
            <person name="Delaroque N."/>
            <person name="Dittami S.M."/>
            <person name="Doulbeau S."/>
            <person name="Elias M."/>
            <person name="Farnham G."/>
            <person name="Gachon C.M."/>
            <person name="Gschloessl B."/>
            <person name="Heesch S."/>
            <person name="Jabbari K."/>
            <person name="Jubin C."/>
            <person name="Kawai H."/>
            <person name="Kimura K."/>
            <person name="Kloareg B."/>
            <person name="Kupper F.C."/>
            <person name="Lang D."/>
            <person name="Le Bail A."/>
            <person name="Leblanc C."/>
            <person name="Lerouge P."/>
            <person name="Lohr M."/>
            <person name="Lopez P.J."/>
            <person name="Martens C."/>
            <person name="Maumus F."/>
            <person name="Michel G."/>
            <person name="Miranda-Saavedra D."/>
            <person name="Morales J."/>
            <person name="Moreau H."/>
            <person name="Motomura T."/>
            <person name="Nagasato C."/>
            <person name="Napoli C.A."/>
            <person name="Nelson D.R."/>
            <person name="Nyvall-Collen P."/>
            <person name="Peters A.F."/>
            <person name="Pommier C."/>
            <person name="Potin P."/>
            <person name="Poulain J."/>
            <person name="Quesneville H."/>
            <person name="Read B."/>
            <person name="Rensing S.A."/>
            <person name="Ritter A."/>
            <person name="Rousvoal S."/>
            <person name="Samanta M."/>
            <person name="Samson G."/>
            <person name="Schroeder D.C."/>
            <person name="Segurens B."/>
            <person name="Strittmatter M."/>
            <person name="Tonon T."/>
            <person name="Tregear J.W."/>
            <person name="Valentin K."/>
            <person name="von Dassow P."/>
            <person name="Yamagishi T."/>
            <person name="Van de Peer Y."/>
            <person name="Wincker P."/>
        </authorList>
    </citation>
    <scope>NUCLEOTIDE SEQUENCE [LARGE SCALE GENOMIC DNA]</scope>
    <source>
        <strain evidence="5">Ec32 / CCAP1310/4</strain>
    </source>
</reference>
<dbReference type="STRING" id="2880.D7FP01"/>
<dbReference type="InterPro" id="IPR036770">
    <property type="entry name" value="Ankyrin_rpt-contain_sf"/>
</dbReference>
<organism evidence="4 5">
    <name type="scientific">Ectocarpus siliculosus</name>
    <name type="common">Brown alga</name>
    <name type="synonym">Conferva siliculosa</name>
    <dbReference type="NCBI Taxonomy" id="2880"/>
    <lineage>
        <taxon>Eukaryota</taxon>
        <taxon>Sar</taxon>
        <taxon>Stramenopiles</taxon>
        <taxon>Ochrophyta</taxon>
        <taxon>PX clade</taxon>
        <taxon>Phaeophyceae</taxon>
        <taxon>Ectocarpales</taxon>
        <taxon>Ectocarpaceae</taxon>
        <taxon>Ectocarpus</taxon>
    </lineage>
</organism>
<dbReference type="PANTHER" id="PTHR24171">
    <property type="entry name" value="ANKYRIN REPEAT DOMAIN-CONTAINING PROTEIN 39-RELATED"/>
    <property type="match status" value="1"/>
</dbReference>
<dbReference type="AlphaFoldDB" id="D7FP01"/>
<proteinExistence type="predicted"/>
<evidence type="ECO:0000256" key="1">
    <source>
        <dbReference type="ARBA" id="ARBA00022737"/>
    </source>
</evidence>